<name>A0A061DCA1_BABBI</name>
<sequence>MLHLVIYAVCAENVKDEFRRCSQLSPRSLGIGQHCLATCEGVCNQRVAIPGTILMRVDDVGPIRSDCGNGKQRYMCISTPATPHGYPLCTLLDPDYYKDPSAACWTECLQRKCPEGMVPKDSHRTNFGCFDSNSRVLCVP</sequence>
<evidence type="ECO:0000313" key="2">
    <source>
        <dbReference type="Proteomes" id="UP000033188"/>
    </source>
</evidence>
<proteinExistence type="predicted"/>
<reference evidence="2" key="1">
    <citation type="journal article" date="2014" name="Nucleic Acids Res.">
        <title>The evolutionary dynamics of variant antigen genes in Babesia reveal a history of genomic innovation underlying host-parasite interaction.</title>
        <authorList>
            <person name="Jackson A.P."/>
            <person name="Otto T.D."/>
            <person name="Darby A."/>
            <person name="Ramaprasad A."/>
            <person name="Xia D."/>
            <person name="Echaide I.E."/>
            <person name="Farber M."/>
            <person name="Gahlot S."/>
            <person name="Gamble J."/>
            <person name="Gupta D."/>
            <person name="Gupta Y."/>
            <person name="Jackson L."/>
            <person name="Malandrin L."/>
            <person name="Malas T.B."/>
            <person name="Moussa E."/>
            <person name="Nair M."/>
            <person name="Reid A.J."/>
            <person name="Sanders M."/>
            <person name="Sharma J."/>
            <person name="Tracey A."/>
            <person name="Quail M.A."/>
            <person name="Weir W."/>
            <person name="Wastling J.M."/>
            <person name="Hall N."/>
            <person name="Willadsen P."/>
            <person name="Lingelbach K."/>
            <person name="Shiels B."/>
            <person name="Tait A."/>
            <person name="Berriman M."/>
            <person name="Allred D.R."/>
            <person name="Pain A."/>
        </authorList>
    </citation>
    <scope>NUCLEOTIDE SEQUENCE [LARGE SCALE GENOMIC DNA]</scope>
    <source>
        <strain evidence="2">Bond</strain>
    </source>
</reference>
<protein>
    <submittedName>
        <fullName evidence="1">Uncharacterized protein</fullName>
    </submittedName>
</protein>
<evidence type="ECO:0000313" key="1">
    <source>
        <dbReference type="EMBL" id="CDR96594.1"/>
    </source>
</evidence>
<dbReference type="KEGG" id="bbig:BBBOND_0304970"/>
<keyword evidence="2" id="KW-1185">Reference proteome</keyword>
<dbReference type="Proteomes" id="UP000033188">
    <property type="component" value="Chromosome 3"/>
</dbReference>
<dbReference type="GeneID" id="24565135"/>
<organism evidence="1 2">
    <name type="scientific">Babesia bigemina</name>
    <dbReference type="NCBI Taxonomy" id="5866"/>
    <lineage>
        <taxon>Eukaryota</taxon>
        <taxon>Sar</taxon>
        <taxon>Alveolata</taxon>
        <taxon>Apicomplexa</taxon>
        <taxon>Aconoidasida</taxon>
        <taxon>Piroplasmida</taxon>
        <taxon>Babesiidae</taxon>
        <taxon>Babesia</taxon>
    </lineage>
</organism>
<dbReference type="VEuPathDB" id="PiroplasmaDB:BBBOND_0304970"/>
<accession>A0A061DCA1</accession>
<gene>
    <name evidence="1" type="ORF">BBBOND_0304970</name>
</gene>
<dbReference type="RefSeq" id="XP_012768780.1">
    <property type="nucleotide sequence ID" value="XM_012913326.1"/>
</dbReference>
<dbReference type="OrthoDB" id="367212at2759"/>
<dbReference type="AlphaFoldDB" id="A0A061DCA1"/>
<dbReference type="EMBL" id="LK391709">
    <property type="protein sequence ID" value="CDR96594.1"/>
    <property type="molecule type" value="Genomic_DNA"/>
</dbReference>